<reference evidence="2 3" key="1">
    <citation type="journal article" date="2013" name="Genome Announc.">
        <title>Draft Genome Sequence of Rhodococcus ruber Strain BKS 20-38.</title>
        <authorList>
            <person name="Bala M."/>
            <person name="Kumar S."/>
            <person name="Raghava G.P."/>
            <person name="Mayilraj S."/>
        </authorList>
    </citation>
    <scope>NUCLEOTIDE SEQUENCE [LARGE SCALE GENOMIC DNA]</scope>
    <source>
        <strain evidence="2 3">BKS 20-38</strain>
    </source>
</reference>
<protein>
    <submittedName>
        <fullName evidence="2">Plasmid pRiA4b ORF-3 family protein</fullName>
    </submittedName>
</protein>
<dbReference type="Pfam" id="PF07929">
    <property type="entry name" value="PRiA4_ORF3"/>
    <property type="match status" value="1"/>
</dbReference>
<dbReference type="Proteomes" id="UP000011731">
    <property type="component" value="Unassembled WGS sequence"/>
</dbReference>
<dbReference type="PATRIC" id="fig|1278076.4.peg.5342"/>
<dbReference type="InterPro" id="IPR024047">
    <property type="entry name" value="MM3350-like_sf"/>
</dbReference>
<accession>M2XPZ9</accession>
<proteinExistence type="predicted"/>
<dbReference type="AlphaFoldDB" id="M2XPZ9"/>
<comment type="caution">
    <text evidence="2">The sequence shown here is derived from an EMBL/GenBank/DDBJ whole genome shotgun (WGS) entry which is preliminary data.</text>
</comment>
<sequence length="494" mass="53598">MCPVGGSLVIVMASDDARRRAEELIAALSVEQQRAVVDALRADGARTWLDEMLRTPDPVVGAAPDRVRGVQVRVDLLGAKPPVWRRLELPGDLTLDRLHTVLQAAMGWLDCHLHRFRTGSDPRSPYFVTTFDVEDGDDGVLEDTVRLDQLLTGPGDRLWYDYDFGDGWGHVVQVEAVLDEPPTAVRCITGRNACPPEDCGGIWGYTDLAAWVRGGCDPAAVPPPFDTAAEAHDWLPLDWHPDRFDPAETTAAIAAAMAPPVPVPHELAALRTRLELHGDPTLTQLLERASTHPVVEVGESETAQLLEPYRLLLEAIGEGVQLTAAGYLPPTLVEHLADRTGVTGWWIGAANREDLTVPVARLRASARALGLIGVRKGRLTPTAAARRYRDRPLLLWRHIISRLPVGRTDFDRQAGWVTTAVVAGGVPAEHWHTEIAALLQALGWRSRGRASLSPTAVANPTLDVFDILAGTTRHGRPTGLHSAVAATAHAVITP</sequence>
<evidence type="ECO:0000313" key="2">
    <source>
        <dbReference type="EMBL" id="EME51260.1"/>
    </source>
</evidence>
<feature type="domain" description="Plasmid pRiA4b Orf3-like" evidence="1">
    <location>
        <begin position="70"/>
        <end position="247"/>
    </location>
</feature>
<dbReference type="PANTHER" id="PTHR41878">
    <property type="entry name" value="LEXA REPRESSOR-RELATED"/>
    <property type="match status" value="1"/>
</dbReference>
<dbReference type="InterPro" id="IPR012912">
    <property type="entry name" value="Plasmid_pRiA4b_Orf3-like"/>
</dbReference>
<organism evidence="2 3">
    <name type="scientific">Rhodococcus ruber BKS 20-38</name>
    <dbReference type="NCBI Taxonomy" id="1278076"/>
    <lineage>
        <taxon>Bacteria</taxon>
        <taxon>Bacillati</taxon>
        <taxon>Actinomycetota</taxon>
        <taxon>Actinomycetes</taxon>
        <taxon>Mycobacteriales</taxon>
        <taxon>Nocardiaceae</taxon>
        <taxon>Rhodococcus</taxon>
    </lineage>
</organism>
<dbReference type="Gene3D" id="3.10.290.30">
    <property type="entry name" value="MM3350-like"/>
    <property type="match status" value="1"/>
</dbReference>
<name>M2XPZ9_9NOCA</name>
<evidence type="ECO:0000259" key="1">
    <source>
        <dbReference type="Pfam" id="PF07929"/>
    </source>
</evidence>
<dbReference type="EMBL" id="AOEX01000103">
    <property type="protein sequence ID" value="EME51260.1"/>
    <property type="molecule type" value="Genomic_DNA"/>
</dbReference>
<dbReference type="SUPFAM" id="SSF159941">
    <property type="entry name" value="MM3350-like"/>
    <property type="match status" value="1"/>
</dbReference>
<dbReference type="PANTHER" id="PTHR41878:SF1">
    <property type="entry name" value="TNPR PROTEIN"/>
    <property type="match status" value="1"/>
</dbReference>
<keyword evidence="3" id="KW-1185">Reference proteome</keyword>
<gene>
    <name evidence="2" type="ORF">G352_26057</name>
</gene>
<evidence type="ECO:0000313" key="3">
    <source>
        <dbReference type="Proteomes" id="UP000011731"/>
    </source>
</evidence>